<organism evidence="2 3">
    <name type="scientific">Portunus trituberculatus</name>
    <name type="common">Swimming crab</name>
    <name type="synonym">Neptunus trituberculatus</name>
    <dbReference type="NCBI Taxonomy" id="210409"/>
    <lineage>
        <taxon>Eukaryota</taxon>
        <taxon>Metazoa</taxon>
        <taxon>Ecdysozoa</taxon>
        <taxon>Arthropoda</taxon>
        <taxon>Crustacea</taxon>
        <taxon>Multicrustacea</taxon>
        <taxon>Malacostraca</taxon>
        <taxon>Eumalacostraca</taxon>
        <taxon>Eucarida</taxon>
        <taxon>Decapoda</taxon>
        <taxon>Pleocyemata</taxon>
        <taxon>Brachyura</taxon>
        <taxon>Eubrachyura</taxon>
        <taxon>Portunoidea</taxon>
        <taxon>Portunidae</taxon>
        <taxon>Portuninae</taxon>
        <taxon>Portunus</taxon>
    </lineage>
</organism>
<evidence type="ECO:0000313" key="3">
    <source>
        <dbReference type="Proteomes" id="UP000324222"/>
    </source>
</evidence>
<keyword evidence="3" id="KW-1185">Reference proteome</keyword>
<name>A0A5B7E9K5_PORTR</name>
<dbReference type="EMBL" id="VSRR010002100">
    <property type="protein sequence ID" value="MPC29603.1"/>
    <property type="molecule type" value="Genomic_DNA"/>
</dbReference>
<comment type="caution">
    <text evidence="2">The sequence shown here is derived from an EMBL/GenBank/DDBJ whole genome shotgun (WGS) entry which is preliminary data.</text>
</comment>
<reference evidence="2 3" key="1">
    <citation type="submission" date="2019-05" db="EMBL/GenBank/DDBJ databases">
        <title>Another draft genome of Portunus trituberculatus and its Hox gene families provides insights of decapod evolution.</title>
        <authorList>
            <person name="Jeong J.-H."/>
            <person name="Song I."/>
            <person name="Kim S."/>
            <person name="Choi T."/>
            <person name="Kim D."/>
            <person name="Ryu S."/>
            <person name="Kim W."/>
        </authorList>
    </citation>
    <scope>NUCLEOTIDE SEQUENCE [LARGE SCALE GENOMIC DNA]</scope>
    <source>
        <tissue evidence="2">Muscle</tissue>
    </source>
</reference>
<dbReference type="AlphaFoldDB" id="A0A5B7E9K5"/>
<evidence type="ECO:0000256" key="1">
    <source>
        <dbReference type="SAM" id="MobiDB-lite"/>
    </source>
</evidence>
<feature type="region of interest" description="Disordered" evidence="1">
    <location>
        <begin position="73"/>
        <end position="98"/>
    </location>
</feature>
<dbReference type="Proteomes" id="UP000324222">
    <property type="component" value="Unassembled WGS sequence"/>
</dbReference>
<gene>
    <name evidence="2" type="ORF">E2C01_022844</name>
</gene>
<accession>A0A5B7E9K5</accession>
<feature type="compositionally biased region" description="Polar residues" evidence="1">
    <location>
        <begin position="77"/>
        <end position="98"/>
    </location>
</feature>
<evidence type="ECO:0000313" key="2">
    <source>
        <dbReference type="EMBL" id="MPC29603.1"/>
    </source>
</evidence>
<protein>
    <submittedName>
        <fullName evidence="2">Uncharacterized protein</fullName>
    </submittedName>
</protein>
<proteinExistence type="predicted"/>
<sequence>MNTVHVLPAAATGLHEGAADDAIRLPHAGVSRMVGREKGRISRQRSLVFDDAAADDAADFREAWAVIIRGGRGVYTGTPQRPGSDRGGNTTTATPPPL</sequence>